<protein>
    <submittedName>
        <fullName evidence="1">Uncharacterized protein</fullName>
    </submittedName>
</protein>
<name>G7YTL7_CLOSI</name>
<dbReference type="AlphaFoldDB" id="G7YTL7"/>
<evidence type="ECO:0000313" key="1">
    <source>
        <dbReference type="EMBL" id="GAA56297.1"/>
    </source>
</evidence>
<dbReference type="EMBL" id="DF144211">
    <property type="protein sequence ID" value="GAA56297.1"/>
    <property type="molecule type" value="Genomic_DNA"/>
</dbReference>
<accession>G7YTL7</accession>
<evidence type="ECO:0000313" key="2">
    <source>
        <dbReference type="Proteomes" id="UP000008909"/>
    </source>
</evidence>
<keyword evidence="2" id="KW-1185">Reference proteome</keyword>
<proteinExistence type="predicted"/>
<reference key="2">
    <citation type="submission" date="2011-10" db="EMBL/GenBank/DDBJ databases">
        <title>The genome and transcriptome sequence of Clonorchis sinensis provide insights into the carcinogenic liver fluke.</title>
        <authorList>
            <person name="Wang X."/>
            <person name="Huang Y."/>
            <person name="Chen W."/>
            <person name="Liu H."/>
            <person name="Guo L."/>
            <person name="Chen Y."/>
            <person name="Luo F."/>
            <person name="Zhou W."/>
            <person name="Sun J."/>
            <person name="Mao Q."/>
            <person name="Liang P."/>
            <person name="Zhou C."/>
            <person name="Tian Y."/>
            <person name="Men J."/>
            <person name="Lv X."/>
            <person name="Huang L."/>
            <person name="Zhou J."/>
            <person name="Hu Y."/>
            <person name="Li R."/>
            <person name="Zhang F."/>
            <person name="Lei H."/>
            <person name="Li X."/>
            <person name="Hu X."/>
            <person name="Liang C."/>
            <person name="Xu J."/>
            <person name="Wu Z."/>
            <person name="Yu X."/>
        </authorList>
    </citation>
    <scope>NUCLEOTIDE SEQUENCE</scope>
    <source>
        <strain>Henan</strain>
    </source>
</reference>
<organism evidence="1 2">
    <name type="scientific">Clonorchis sinensis</name>
    <name type="common">Chinese liver fluke</name>
    <dbReference type="NCBI Taxonomy" id="79923"/>
    <lineage>
        <taxon>Eukaryota</taxon>
        <taxon>Metazoa</taxon>
        <taxon>Spiralia</taxon>
        <taxon>Lophotrochozoa</taxon>
        <taxon>Platyhelminthes</taxon>
        <taxon>Trematoda</taxon>
        <taxon>Digenea</taxon>
        <taxon>Opisthorchiida</taxon>
        <taxon>Opisthorchiata</taxon>
        <taxon>Opisthorchiidae</taxon>
        <taxon>Clonorchis</taxon>
    </lineage>
</organism>
<sequence>MSVQTRNLISEDLTKRSDMLIMRSDVLNWSFDSVELTSTSTLPEGFSDFPTLSNAVFGPMKSYGKASFTETEPCIDRNLIAQFFQCCRPEQRSYRHSIAERTGRHASLVKLERPSRFTTNMVTYSSLVGASGQYVNQVYRLIIQAPSLCKITKHAISSSSCTSSEIGLQTTPNYIWLSLDSKPNQVHLAIIKEHVAHTESTPAQQVSKVFHQRVHYKPAHRKSVSPSCISSTSTYAETVSRLTPGSETEIPWGRVYTSIHDGPCEYVWQY</sequence>
<gene>
    <name evidence="1" type="ORF">CLF_110529</name>
</gene>
<reference evidence="1" key="1">
    <citation type="journal article" date="2011" name="Genome Biol.">
        <title>The draft genome of the carcinogenic human liver fluke Clonorchis sinensis.</title>
        <authorList>
            <person name="Wang X."/>
            <person name="Chen W."/>
            <person name="Huang Y."/>
            <person name="Sun J."/>
            <person name="Men J."/>
            <person name="Liu H."/>
            <person name="Luo F."/>
            <person name="Guo L."/>
            <person name="Lv X."/>
            <person name="Deng C."/>
            <person name="Zhou C."/>
            <person name="Fan Y."/>
            <person name="Li X."/>
            <person name="Huang L."/>
            <person name="Hu Y."/>
            <person name="Liang C."/>
            <person name="Hu X."/>
            <person name="Xu J."/>
            <person name="Yu X."/>
        </authorList>
    </citation>
    <scope>NUCLEOTIDE SEQUENCE [LARGE SCALE GENOMIC DNA]</scope>
    <source>
        <strain evidence="1">Henan</strain>
    </source>
</reference>
<dbReference type="Proteomes" id="UP000008909">
    <property type="component" value="Unassembled WGS sequence"/>
</dbReference>